<organism evidence="3 4">
    <name type="scientific">Diversispora eburnea</name>
    <dbReference type="NCBI Taxonomy" id="1213867"/>
    <lineage>
        <taxon>Eukaryota</taxon>
        <taxon>Fungi</taxon>
        <taxon>Fungi incertae sedis</taxon>
        <taxon>Mucoromycota</taxon>
        <taxon>Glomeromycotina</taxon>
        <taxon>Glomeromycetes</taxon>
        <taxon>Diversisporales</taxon>
        <taxon>Diversisporaceae</taxon>
        <taxon>Diversispora</taxon>
    </lineage>
</organism>
<gene>
    <name evidence="3" type="ORF">DEBURN_LOCUS2479</name>
</gene>
<sequence length="424" mass="47658">MSKSTNQTAFVVVPCDEQKQEPIYNKENHIHLDGTGLSQKRPCKLWKKALIIIMFIFFGSRLLFHRNSLYSNNKTCHGVPVTPLKIYEPHTYYESSCNPSYKWNGPSELLIDPSEVSGLIFNVKGMASHGSVLIRHDPNAKFITVNNKIYLSEESLQNEVDIKIDIIDEDYIITIETPSFDGPRPTAKCVHVDTIITFPKQVNFWRSLVIDVPNGWVTINDLKNIEFAYVGLKTRNGDIMIKDLNSAVSEIATINGLVHGSIVTAEALDIRTVNGNIDINVIVNEFAEHVGITTKSINGHVEFNLNDDQTIDIKAGSVNGGILVIAPDSYVGDFSATTLIGYSYVSGSNTTFTKNMRNTKIGYKTKSGDDDESDSHRQHQHRHRHHEKNKKKSHKNRHEEFDSHLVLEAVTGAVELLFMTDNTY</sequence>
<keyword evidence="4" id="KW-1185">Reference proteome</keyword>
<evidence type="ECO:0000313" key="3">
    <source>
        <dbReference type="EMBL" id="CAG8457194.1"/>
    </source>
</evidence>
<keyword evidence="2" id="KW-0812">Transmembrane</keyword>
<proteinExistence type="predicted"/>
<protein>
    <submittedName>
        <fullName evidence="3">10474_t:CDS:1</fullName>
    </submittedName>
</protein>
<feature type="compositionally biased region" description="Basic residues" evidence="1">
    <location>
        <begin position="378"/>
        <end position="396"/>
    </location>
</feature>
<evidence type="ECO:0000313" key="4">
    <source>
        <dbReference type="Proteomes" id="UP000789706"/>
    </source>
</evidence>
<dbReference type="OrthoDB" id="5570013at2759"/>
<feature type="transmembrane region" description="Helical" evidence="2">
    <location>
        <begin position="45"/>
        <end position="64"/>
    </location>
</feature>
<name>A0A9N8VQD0_9GLOM</name>
<evidence type="ECO:0000256" key="1">
    <source>
        <dbReference type="SAM" id="MobiDB-lite"/>
    </source>
</evidence>
<dbReference type="EMBL" id="CAJVPK010000136">
    <property type="protein sequence ID" value="CAG8457194.1"/>
    <property type="molecule type" value="Genomic_DNA"/>
</dbReference>
<keyword evidence="2" id="KW-0472">Membrane</keyword>
<dbReference type="Proteomes" id="UP000789706">
    <property type="component" value="Unassembled WGS sequence"/>
</dbReference>
<feature type="region of interest" description="Disordered" evidence="1">
    <location>
        <begin position="363"/>
        <end position="398"/>
    </location>
</feature>
<comment type="caution">
    <text evidence="3">The sequence shown here is derived from an EMBL/GenBank/DDBJ whole genome shotgun (WGS) entry which is preliminary data.</text>
</comment>
<evidence type="ECO:0000256" key="2">
    <source>
        <dbReference type="SAM" id="Phobius"/>
    </source>
</evidence>
<dbReference type="AlphaFoldDB" id="A0A9N8VQD0"/>
<reference evidence="3" key="1">
    <citation type="submission" date="2021-06" db="EMBL/GenBank/DDBJ databases">
        <authorList>
            <person name="Kallberg Y."/>
            <person name="Tangrot J."/>
            <person name="Rosling A."/>
        </authorList>
    </citation>
    <scope>NUCLEOTIDE SEQUENCE</scope>
    <source>
        <strain evidence="3">AZ414A</strain>
    </source>
</reference>
<accession>A0A9N8VQD0</accession>
<keyword evidence="2" id="KW-1133">Transmembrane helix</keyword>